<reference evidence="1" key="1">
    <citation type="journal article" date="2021" name="Open Biol.">
        <title>Shared evolutionary footprints suggest mitochondrial oxidative damage underlies multiple complex I losses in fungi.</title>
        <authorList>
            <person name="Schikora-Tamarit M.A."/>
            <person name="Marcet-Houben M."/>
            <person name="Nosek J."/>
            <person name="Gabaldon T."/>
        </authorList>
    </citation>
    <scope>NUCLEOTIDE SEQUENCE</scope>
    <source>
        <strain evidence="1">CBS2887</strain>
    </source>
</reference>
<reference evidence="1" key="2">
    <citation type="submission" date="2021-01" db="EMBL/GenBank/DDBJ databases">
        <authorList>
            <person name="Schikora-Tamarit M.A."/>
        </authorList>
    </citation>
    <scope>NUCLEOTIDE SEQUENCE</scope>
    <source>
        <strain evidence="1">CBS2887</strain>
    </source>
</reference>
<sequence>MIRFFGNLVIVIFLDERTFFLQCGHVHLLSSSKSSSLVKSFKQSPRVRFLKSREPVSGIGKDNTVNAWNVVEVAWHSKHFNWEAYWPWKRFTIILKFVLRYLSHSKTETNLKGIFSLLCSSSSVNAFNFG</sequence>
<protein>
    <submittedName>
        <fullName evidence="1">Uncharacterized protein</fullName>
    </submittedName>
</protein>
<gene>
    <name evidence="1" type="ORF">WICPIJ_001589</name>
</gene>
<dbReference type="Proteomes" id="UP000774326">
    <property type="component" value="Unassembled WGS sequence"/>
</dbReference>
<dbReference type="AlphaFoldDB" id="A0A9P8QBA4"/>
<organism evidence="1 2">
    <name type="scientific">Wickerhamomyces pijperi</name>
    <name type="common">Yeast</name>
    <name type="synonym">Pichia pijperi</name>
    <dbReference type="NCBI Taxonomy" id="599730"/>
    <lineage>
        <taxon>Eukaryota</taxon>
        <taxon>Fungi</taxon>
        <taxon>Dikarya</taxon>
        <taxon>Ascomycota</taxon>
        <taxon>Saccharomycotina</taxon>
        <taxon>Saccharomycetes</taxon>
        <taxon>Phaffomycetales</taxon>
        <taxon>Wickerhamomycetaceae</taxon>
        <taxon>Wickerhamomyces</taxon>
    </lineage>
</organism>
<comment type="caution">
    <text evidence="1">The sequence shown here is derived from an EMBL/GenBank/DDBJ whole genome shotgun (WGS) entry which is preliminary data.</text>
</comment>
<evidence type="ECO:0000313" key="1">
    <source>
        <dbReference type="EMBL" id="KAH3687412.1"/>
    </source>
</evidence>
<evidence type="ECO:0000313" key="2">
    <source>
        <dbReference type="Proteomes" id="UP000774326"/>
    </source>
</evidence>
<keyword evidence="2" id="KW-1185">Reference proteome</keyword>
<name>A0A9P8QBA4_WICPI</name>
<proteinExistence type="predicted"/>
<dbReference type="EMBL" id="JAEUBG010000845">
    <property type="protein sequence ID" value="KAH3687412.1"/>
    <property type="molecule type" value="Genomic_DNA"/>
</dbReference>
<accession>A0A9P8QBA4</accession>